<evidence type="ECO:0000259" key="2">
    <source>
        <dbReference type="Pfam" id="PF13699"/>
    </source>
</evidence>
<reference evidence="3 4" key="1">
    <citation type="submission" date="2020-08" db="EMBL/GenBank/DDBJ databases">
        <title>Genomic Encyclopedia of Type Strains, Phase IV (KMG-IV): sequencing the most valuable type-strain genomes for metagenomic binning, comparative biology and taxonomic classification.</title>
        <authorList>
            <person name="Goeker M."/>
        </authorList>
    </citation>
    <scope>NUCLEOTIDE SEQUENCE [LARGE SCALE GENOMIC DNA]</scope>
    <source>
        <strain evidence="3 4">DSM 22198</strain>
    </source>
</reference>
<sequence>MIVNNGHQQKSDARPIAARRAGPSSTAERAGAAPLQRLQAQINDGPGVHQLQALARQVNLPGSSGVAQRATAPAGPDTAQPNRTGLPDGLKTGIERLSGVSLDDVKVHYNSPQPAQLQALAYAQGTDIHVAPGQEKHVPHEAWHVVQQKQGRVRPTLQMAGGPPISDDAGLEREADAMGAQALQGADAPVQQQLSTSAGPQGPIVQRVMIGGRDITQASPREDVIAALNFSNLTGIRRDLSAAQLTELLAELRQRDDQDDDTIADIIEQVEEDLDDAEGNEGSENEVAIGAGEIFLSPEEQEEKRRQAADNFGWQTFPDTIGGYKKLGVHETTGENIATLVQNGPSAEKMGDGNGLGKGEGFYVTHVGQKTLYNAIKGIEYGSHFAAIYIAESAIEFRSPSEEMNNTALLDEETEGLECYYVMSGGSEIVIPVKSFHLVKAAARPEDLTDDA</sequence>
<name>A0A7X0AYJ4_9PROT</name>
<dbReference type="Pfam" id="PF13699">
    <property type="entry name" value="eCIS_core"/>
    <property type="match status" value="1"/>
</dbReference>
<proteinExistence type="predicted"/>
<protein>
    <recommendedName>
        <fullName evidence="2">eCIS core domain-containing protein</fullName>
    </recommendedName>
</protein>
<dbReference type="Proteomes" id="UP000539175">
    <property type="component" value="Unassembled WGS sequence"/>
</dbReference>
<feature type="region of interest" description="Disordered" evidence="1">
    <location>
        <begin position="60"/>
        <end position="88"/>
    </location>
</feature>
<evidence type="ECO:0000256" key="1">
    <source>
        <dbReference type="SAM" id="MobiDB-lite"/>
    </source>
</evidence>
<evidence type="ECO:0000313" key="3">
    <source>
        <dbReference type="EMBL" id="MBB6252428.1"/>
    </source>
</evidence>
<dbReference type="AlphaFoldDB" id="A0A7X0AYJ4"/>
<dbReference type="RefSeq" id="WP_211106323.1">
    <property type="nucleotide sequence ID" value="NZ_JACIIZ010000008.1"/>
</dbReference>
<accession>A0A7X0AYJ4</accession>
<evidence type="ECO:0000313" key="4">
    <source>
        <dbReference type="Proteomes" id="UP000539175"/>
    </source>
</evidence>
<dbReference type="EMBL" id="JACIIZ010000008">
    <property type="protein sequence ID" value="MBB6252428.1"/>
    <property type="molecule type" value="Genomic_DNA"/>
</dbReference>
<dbReference type="InterPro" id="IPR025295">
    <property type="entry name" value="eCIS_core_dom"/>
</dbReference>
<feature type="domain" description="eCIS core" evidence="2">
    <location>
        <begin position="86"/>
        <end position="151"/>
    </location>
</feature>
<comment type="caution">
    <text evidence="3">The sequence shown here is derived from an EMBL/GenBank/DDBJ whole genome shotgun (WGS) entry which is preliminary data.</text>
</comment>
<keyword evidence="4" id="KW-1185">Reference proteome</keyword>
<feature type="region of interest" description="Disordered" evidence="1">
    <location>
        <begin position="1"/>
        <end position="34"/>
    </location>
</feature>
<organism evidence="3 4">
    <name type="scientific">Nitrospirillum iridis</name>
    <dbReference type="NCBI Taxonomy" id="765888"/>
    <lineage>
        <taxon>Bacteria</taxon>
        <taxon>Pseudomonadati</taxon>
        <taxon>Pseudomonadota</taxon>
        <taxon>Alphaproteobacteria</taxon>
        <taxon>Rhodospirillales</taxon>
        <taxon>Azospirillaceae</taxon>
        <taxon>Nitrospirillum</taxon>
    </lineage>
</organism>
<gene>
    <name evidence="3" type="ORF">FHS74_002988</name>
</gene>